<keyword evidence="11" id="KW-1185">Reference proteome</keyword>
<dbReference type="Pfam" id="PF21478">
    <property type="entry name" value="GcvP2_C"/>
    <property type="match status" value="1"/>
</dbReference>
<feature type="modified residue" description="N6-(pyridoxal phosphate)lysine" evidence="6">
    <location>
        <position position="742"/>
    </location>
</feature>
<evidence type="ECO:0000256" key="4">
    <source>
        <dbReference type="ARBA" id="ARBA00023002"/>
    </source>
</evidence>
<dbReference type="GO" id="GO:0005739">
    <property type="term" value="C:mitochondrion"/>
    <property type="evidence" value="ECO:0007669"/>
    <property type="project" value="UniProtKB-SubCell"/>
</dbReference>
<dbReference type="GO" id="GO:0005960">
    <property type="term" value="C:glycine cleavage complex"/>
    <property type="evidence" value="ECO:0007669"/>
    <property type="project" value="TreeGrafter"/>
</dbReference>
<reference evidence="10 11" key="1">
    <citation type="submission" date="2023-11" db="EMBL/GenBank/DDBJ databases">
        <title>Dfirmibasis_genome.</title>
        <authorList>
            <person name="Edelbroek B."/>
            <person name="Kjellin J."/>
            <person name="Jerlstrom-Hultqvist J."/>
            <person name="Soderbom F."/>
        </authorList>
    </citation>
    <scope>NUCLEOTIDE SEQUENCE [LARGE SCALE GENOMIC DNA]</scope>
    <source>
        <strain evidence="10 11">TNS-C-14</strain>
    </source>
</reference>
<dbReference type="GO" id="GO:0004375">
    <property type="term" value="F:glycine dehydrogenase (decarboxylating) activity"/>
    <property type="evidence" value="ECO:0007669"/>
    <property type="project" value="UniProtKB-UniRule"/>
</dbReference>
<dbReference type="GO" id="GO:0016594">
    <property type="term" value="F:glycine binding"/>
    <property type="evidence" value="ECO:0007669"/>
    <property type="project" value="TreeGrafter"/>
</dbReference>
<dbReference type="PANTHER" id="PTHR11773:SF1">
    <property type="entry name" value="GLYCINE DEHYDROGENASE (DECARBOXYLATING), MITOCHONDRIAL"/>
    <property type="match status" value="1"/>
</dbReference>
<evidence type="ECO:0000256" key="3">
    <source>
        <dbReference type="ARBA" id="ARBA00022898"/>
    </source>
</evidence>
<dbReference type="InterPro" id="IPR015421">
    <property type="entry name" value="PyrdxlP-dep_Trfase_major"/>
</dbReference>
<dbReference type="GO" id="GO:0030170">
    <property type="term" value="F:pyridoxal phosphate binding"/>
    <property type="evidence" value="ECO:0007669"/>
    <property type="project" value="TreeGrafter"/>
</dbReference>
<comment type="caution">
    <text evidence="10">The sequence shown here is derived from an EMBL/GenBank/DDBJ whole genome shotgun (WGS) entry which is preliminary data.</text>
</comment>
<dbReference type="Gene3D" id="3.90.1150.10">
    <property type="entry name" value="Aspartate Aminotransferase, domain 1"/>
    <property type="match status" value="2"/>
</dbReference>
<feature type="domain" description="Glycine cleavage system P-protein N-terminal" evidence="8">
    <location>
        <begin position="496"/>
        <end position="773"/>
    </location>
</feature>
<dbReference type="HAMAP" id="MF_00711">
    <property type="entry name" value="GcvP"/>
    <property type="match status" value="1"/>
</dbReference>
<keyword evidence="7" id="KW-0496">Mitochondrion</keyword>
<evidence type="ECO:0000256" key="7">
    <source>
        <dbReference type="RuleBase" id="RU364056"/>
    </source>
</evidence>
<dbReference type="FunFam" id="3.40.640.10:FF:000005">
    <property type="entry name" value="Glycine dehydrogenase (decarboxylating), mitochondrial"/>
    <property type="match status" value="1"/>
</dbReference>
<dbReference type="FunFam" id="3.90.1150.10:FF:000007">
    <property type="entry name" value="Glycine dehydrogenase (decarboxylating), mitochondrial"/>
    <property type="match status" value="1"/>
</dbReference>
<comment type="subcellular location">
    <subcellularLocation>
        <location evidence="7">Mitochondrion</location>
    </subcellularLocation>
</comment>
<feature type="domain" description="Glycine dehydrogenase C-terminal" evidence="9">
    <location>
        <begin position="815"/>
        <end position="936"/>
    </location>
</feature>
<dbReference type="SUPFAM" id="SSF53383">
    <property type="entry name" value="PLP-dependent transferases"/>
    <property type="match status" value="2"/>
</dbReference>
<accession>A0AAN7YWB7</accession>
<dbReference type="InterPro" id="IPR049315">
    <property type="entry name" value="GDC-P_N"/>
</dbReference>
<protein>
    <recommendedName>
        <fullName evidence="7">Glycine cleavage system P protein</fullName>
        <ecNumber evidence="7">1.4.4.2</ecNumber>
    </recommendedName>
</protein>
<comment type="cofactor">
    <cofactor evidence="1 6 7">
        <name>pyridoxal 5'-phosphate</name>
        <dbReference type="ChEBI" id="CHEBI:597326"/>
    </cofactor>
</comment>
<organism evidence="10 11">
    <name type="scientific">Dictyostelium firmibasis</name>
    <dbReference type="NCBI Taxonomy" id="79012"/>
    <lineage>
        <taxon>Eukaryota</taxon>
        <taxon>Amoebozoa</taxon>
        <taxon>Evosea</taxon>
        <taxon>Eumycetozoa</taxon>
        <taxon>Dictyostelia</taxon>
        <taxon>Dictyosteliales</taxon>
        <taxon>Dictyosteliaceae</taxon>
        <taxon>Dictyostelium</taxon>
    </lineage>
</organism>
<dbReference type="InterPro" id="IPR020581">
    <property type="entry name" value="GDC_P"/>
</dbReference>
<dbReference type="PANTHER" id="PTHR11773">
    <property type="entry name" value="GLYCINE DEHYDROGENASE, DECARBOXYLATING"/>
    <property type="match status" value="1"/>
</dbReference>
<name>A0AAN7YWB7_9MYCE</name>
<comment type="subunit">
    <text evidence="7">The glycine cleavage system is composed of four proteins: P, T, L and H.</text>
</comment>
<dbReference type="NCBIfam" id="TIGR00461">
    <property type="entry name" value="gcvP"/>
    <property type="match status" value="1"/>
</dbReference>
<dbReference type="Gene3D" id="3.40.640.10">
    <property type="entry name" value="Type I PLP-dependent aspartate aminotransferase-like (Major domain)"/>
    <property type="match status" value="2"/>
</dbReference>
<keyword evidence="4 7" id="KW-0560">Oxidoreductase</keyword>
<evidence type="ECO:0000256" key="2">
    <source>
        <dbReference type="ARBA" id="ARBA00010756"/>
    </source>
</evidence>
<dbReference type="CDD" id="cd00613">
    <property type="entry name" value="GDC-P"/>
    <property type="match status" value="2"/>
</dbReference>
<evidence type="ECO:0000313" key="11">
    <source>
        <dbReference type="Proteomes" id="UP001344447"/>
    </source>
</evidence>
<evidence type="ECO:0000256" key="1">
    <source>
        <dbReference type="ARBA" id="ARBA00001933"/>
    </source>
</evidence>
<evidence type="ECO:0000313" key="10">
    <source>
        <dbReference type="EMBL" id="KAK5578377.1"/>
    </source>
</evidence>
<dbReference type="FunFam" id="3.40.640.10:FF:000007">
    <property type="entry name" value="glycine dehydrogenase (Decarboxylating), mitochondrial"/>
    <property type="match status" value="1"/>
</dbReference>
<comment type="similarity">
    <text evidence="2 7">Belongs to the GcvP family.</text>
</comment>
<proteinExistence type="inferred from homology"/>
<dbReference type="NCBIfam" id="NF003346">
    <property type="entry name" value="PRK04366.1"/>
    <property type="match status" value="1"/>
</dbReference>
<dbReference type="InterPro" id="IPR003437">
    <property type="entry name" value="GcvP"/>
</dbReference>
<evidence type="ECO:0000256" key="6">
    <source>
        <dbReference type="PIRSR" id="PIRSR603437-50"/>
    </source>
</evidence>
<dbReference type="InterPro" id="IPR015422">
    <property type="entry name" value="PyrdxlP-dep_Trfase_small"/>
</dbReference>
<keyword evidence="7" id="KW-0809">Transit peptide</keyword>
<comment type="catalytic activity">
    <reaction evidence="5 7">
        <text>N(6)-[(R)-lipoyl]-L-lysyl-[glycine-cleavage complex H protein] + glycine + H(+) = N(6)-[(R)-S(8)-aminomethyldihydrolipoyl]-L-lysyl-[glycine-cleavage complex H protein] + CO2</text>
        <dbReference type="Rhea" id="RHEA:24304"/>
        <dbReference type="Rhea" id="RHEA-COMP:10494"/>
        <dbReference type="Rhea" id="RHEA-COMP:10495"/>
        <dbReference type="ChEBI" id="CHEBI:15378"/>
        <dbReference type="ChEBI" id="CHEBI:16526"/>
        <dbReference type="ChEBI" id="CHEBI:57305"/>
        <dbReference type="ChEBI" id="CHEBI:83099"/>
        <dbReference type="ChEBI" id="CHEBI:83143"/>
        <dbReference type="EC" id="1.4.4.2"/>
    </reaction>
</comment>
<feature type="domain" description="Glycine cleavage system P-protein N-terminal" evidence="8">
    <location>
        <begin position="36"/>
        <end position="469"/>
    </location>
</feature>
<keyword evidence="3 6" id="KW-0663">Pyridoxal phosphate</keyword>
<sequence>MLKLLRNNGINKLSSNLIRNYSSKQSIFQALDTFPKRHIGPNENEINEMLKNINTSKLSKKTPNNLEQLIEYTIPKDIRLNRDLNIEENKVIGENQLLKDLKKIAEKNKVYRSFIGMGYYGTITPHVIQRNILENPGWYTPYTPYQAEISQGRLESLLNFQTMVSEFTGLPMANASLLDEATAAAEAMQMCVNISKSKGPFAFLVDKYCHPQTIDTIKTRAEPKGIRIEVIDSKDFKFTEDVVGCIVQYPSSNGVVSDYQQLAERAHQSNALVVAATDLLSLAMLKPPGEWGADIALGNSQRFGVPLGFGGPHAAFFSTKDKYARLLPGRIIGVSKDKQGNPAYRMALQTREQHIRREKATSNICTSQALLANMSAMYAVYHGQQGIKDIANVVHRKAVVLAEGIKRMGYNVLDRPFFDTVLIITGDKTDMMIKELESRQINVRQYCSKSISISMDETVTSADISAILSGFSAHASKPLGLSSPEQLEKETSSLNVIPEQLTRQTPFLTHTIFNKYHSEHELLRYIHKLQKKDLGLTTAMIPLGSCTMKLNATTEMYPVSWPEFNSIHPFVPANQSLGYKEMFESISSMLCEVTGFDGCSLQPNAGSQGEYAGLMVIRSYLTSIGQSQRNVCLIPVSAHGTNPASAAMVGMKVVVVDCDANGNIDVTDLKAKAEKHKDTLAALMITYPSTHGVFEEGAKEICEIIHNNGGQVYMDGANMNAQVGLCRPGDIGADVCHLNLHKTFCIPHGGGGPGMGPICVKTHLAPFLPGHSVVKGVGGERAMSAVSAGPWGSSSILPITYVYLKLMGGQGLKKATQVAILSANYMASRLKDHYKILYTGSHGLVAHEFIIDLRMFKESAGIEAEDVAKRLQDMNFHGPTMSWPVPNTLMIEPTESESKYELDRLCDALILIREEIREIETGKADRKNNVLVNAPHTEKVIVSDNWNYPYSRSKAAFPTPATVASKFWPTVGRIDNVHGDKNLVCSCPPLSDYQ</sequence>
<dbReference type="PROSITE" id="PS00018">
    <property type="entry name" value="EF_HAND_1"/>
    <property type="match status" value="1"/>
</dbReference>
<dbReference type="AlphaFoldDB" id="A0AAN7YWB7"/>
<dbReference type="GO" id="GO:0019464">
    <property type="term" value="P:glycine decarboxylation via glycine cleavage system"/>
    <property type="evidence" value="ECO:0007669"/>
    <property type="project" value="TreeGrafter"/>
</dbReference>
<evidence type="ECO:0000259" key="9">
    <source>
        <dbReference type="Pfam" id="PF21478"/>
    </source>
</evidence>
<gene>
    <name evidence="10" type="ORF">RB653_008047</name>
</gene>
<evidence type="ECO:0000259" key="8">
    <source>
        <dbReference type="Pfam" id="PF02347"/>
    </source>
</evidence>
<evidence type="ECO:0000256" key="5">
    <source>
        <dbReference type="ARBA" id="ARBA00049026"/>
    </source>
</evidence>
<dbReference type="EMBL" id="JAVFKY010000003">
    <property type="protein sequence ID" value="KAK5578377.1"/>
    <property type="molecule type" value="Genomic_DNA"/>
</dbReference>
<comment type="function">
    <text evidence="7">The glycine cleavage system catalyzes the degradation of glycine.</text>
</comment>
<dbReference type="Pfam" id="PF02347">
    <property type="entry name" value="GDC-P"/>
    <property type="match status" value="2"/>
</dbReference>
<dbReference type="EC" id="1.4.4.2" evidence="7"/>
<dbReference type="Proteomes" id="UP001344447">
    <property type="component" value="Unassembled WGS sequence"/>
</dbReference>
<dbReference type="InterPro" id="IPR018247">
    <property type="entry name" value="EF_Hand_1_Ca_BS"/>
</dbReference>
<dbReference type="InterPro" id="IPR015424">
    <property type="entry name" value="PyrdxlP-dep_Trfase"/>
</dbReference>
<dbReference type="InterPro" id="IPR049316">
    <property type="entry name" value="GDC-P_C"/>
</dbReference>